<dbReference type="RefSeq" id="WP_108601446.1">
    <property type="nucleotide sequence ID" value="NZ_CP026604.1"/>
</dbReference>
<dbReference type="AlphaFoldDB" id="A0A2S0VMG4"/>
<dbReference type="PANTHER" id="PTHR12526">
    <property type="entry name" value="GLYCOSYLTRANSFERASE"/>
    <property type="match status" value="1"/>
</dbReference>
<evidence type="ECO:0000259" key="2">
    <source>
        <dbReference type="Pfam" id="PF13439"/>
    </source>
</evidence>
<proteinExistence type="predicted"/>
<keyword evidence="3" id="KW-0808">Transferase</keyword>
<protein>
    <submittedName>
        <fullName evidence="3">Glycosyl transferase</fullName>
    </submittedName>
</protein>
<feature type="domain" description="Glycosyltransferase subfamily 4-like N-terminal" evidence="2">
    <location>
        <begin position="13"/>
        <end position="174"/>
    </location>
</feature>
<dbReference type="EMBL" id="CP026604">
    <property type="protein sequence ID" value="AWB65369.1"/>
    <property type="molecule type" value="Genomic_DNA"/>
</dbReference>
<dbReference type="GO" id="GO:1901135">
    <property type="term" value="P:carbohydrate derivative metabolic process"/>
    <property type="evidence" value="ECO:0007669"/>
    <property type="project" value="UniProtKB-ARBA"/>
</dbReference>
<evidence type="ECO:0000259" key="1">
    <source>
        <dbReference type="Pfam" id="PF00534"/>
    </source>
</evidence>
<evidence type="ECO:0000313" key="3">
    <source>
        <dbReference type="EMBL" id="AWB65369.1"/>
    </source>
</evidence>
<name>A0A2S0VMG4_9ALTE</name>
<feature type="domain" description="Glycosyl transferase family 1" evidence="1">
    <location>
        <begin position="181"/>
        <end position="328"/>
    </location>
</feature>
<dbReference type="InterPro" id="IPR028098">
    <property type="entry name" value="Glyco_trans_4-like_N"/>
</dbReference>
<dbReference type="SUPFAM" id="SSF53756">
    <property type="entry name" value="UDP-Glycosyltransferase/glycogen phosphorylase"/>
    <property type="match status" value="1"/>
</dbReference>
<dbReference type="KEGG" id="cate:C2869_02450"/>
<dbReference type="Pfam" id="PF13439">
    <property type="entry name" value="Glyco_transf_4"/>
    <property type="match status" value="1"/>
</dbReference>
<gene>
    <name evidence="3" type="ORF">C2869_02450</name>
</gene>
<dbReference type="Gene3D" id="3.40.50.2000">
    <property type="entry name" value="Glycogen Phosphorylase B"/>
    <property type="match status" value="2"/>
</dbReference>
<dbReference type="OrthoDB" id="9768937at2"/>
<keyword evidence="4" id="KW-1185">Reference proteome</keyword>
<sequence length="375" mass="41679">MQITVQVVQRLSPGGIETMALDLANSQAADQQQANYIISLEGNLSELIKDWPKLKPYRQQIICLNKPQGWSYTTVKQLHQLLLLLKANCVHTHHIGPLIYGGLAARLAGIRHLIHTEHDAWHLQNTKRRWLQNCILQITRPTFVADSNLVAQQAKQLLNYQNIKVIYNGIDTSRFTFGAKQAAREQFNLPSNVSLIGCAGRLEAVKGQAVLIDALSQLPEHIHLAIAGQGSCLEKLQQQTQRLGLSQRVHFVGLIDDMPRFYQSLDVFCLPSFNEGFPLAALEAQACGIPVVMTKTGATSEAICPEFSQLVPPGDSLDMAKALNELITRLNDFNPDSVDANTRAQIKTIAETHRQFVMKFASLKQMLSAYQALKA</sequence>
<accession>A0A2S0VMG4</accession>
<dbReference type="Proteomes" id="UP000244441">
    <property type="component" value="Chromosome"/>
</dbReference>
<dbReference type="GO" id="GO:0016757">
    <property type="term" value="F:glycosyltransferase activity"/>
    <property type="evidence" value="ECO:0007669"/>
    <property type="project" value="InterPro"/>
</dbReference>
<organism evidence="3 4">
    <name type="scientific">Saccharobesus litoralis</name>
    <dbReference type="NCBI Taxonomy" id="2172099"/>
    <lineage>
        <taxon>Bacteria</taxon>
        <taxon>Pseudomonadati</taxon>
        <taxon>Pseudomonadota</taxon>
        <taxon>Gammaproteobacteria</taxon>
        <taxon>Alteromonadales</taxon>
        <taxon>Alteromonadaceae</taxon>
        <taxon>Saccharobesus</taxon>
    </lineage>
</organism>
<dbReference type="InterPro" id="IPR001296">
    <property type="entry name" value="Glyco_trans_1"/>
</dbReference>
<dbReference type="Pfam" id="PF00534">
    <property type="entry name" value="Glycos_transf_1"/>
    <property type="match status" value="1"/>
</dbReference>
<reference evidence="3 4" key="1">
    <citation type="submission" date="2018-01" db="EMBL/GenBank/DDBJ databases">
        <title>Genome sequence of a Cantenovulum-like bacteria.</title>
        <authorList>
            <person name="Tan W.R."/>
            <person name="Lau N.-S."/>
            <person name="Go F."/>
            <person name="Amirul A.-A.A."/>
        </authorList>
    </citation>
    <scope>NUCLEOTIDE SEQUENCE [LARGE SCALE GENOMIC DNA]</scope>
    <source>
        <strain evidence="3 4">CCB-QB4</strain>
    </source>
</reference>
<evidence type="ECO:0000313" key="4">
    <source>
        <dbReference type="Proteomes" id="UP000244441"/>
    </source>
</evidence>